<keyword evidence="2 5" id="KW-0689">Ribosomal protein</keyword>
<dbReference type="GO" id="GO:0006412">
    <property type="term" value="P:translation"/>
    <property type="evidence" value="ECO:0007669"/>
    <property type="project" value="TreeGrafter"/>
</dbReference>
<evidence type="ECO:0000256" key="2">
    <source>
        <dbReference type="ARBA" id="ARBA00022980"/>
    </source>
</evidence>
<gene>
    <name evidence="5" type="ORF">A3D59_02415</name>
</gene>
<dbReference type="AlphaFoldDB" id="A0A1G2R2T8"/>
<dbReference type="Proteomes" id="UP000179258">
    <property type="component" value="Unassembled WGS sequence"/>
</dbReference>
<dbReference type="GO" id="GO:0003729">
    <property type="term" value="F:mRNA binding"/>
    <property type="evidence" value="ECO:0007669"/>
    <property type="project" value="TreeGrafter"/>
</dbReference>
<feature type="domain" description="S1 motif" evidence="4">
    <location>
        <begin position="20"/>
        <end position="87"/>
    </location>
</feature>
<evidence type="ECO:0000313" key="6">
    <source>
        <dbReference type="Proteomes" id="UP000179258"/>
    </source>
</evidence>
<dbReference type="InterPro" id="IPR050437">
    <property type="entry name" value="Ribos_protein_bS1-like"/>
</dbReference>
<dbReference type="SUPFAM" id="SSF50249">
    <property type="entry name" value="Nucleic acid-binding proteins"/>
    <property type="match status" value="4"/>
</dbReference>
<evidence type="ECO:0000256" key="1">
    <source>
        <dbReference type="ARBA" id="ARBA00006767"/>
    </source>
</evidence>
<comment type="similarity">
    <text evidence="1">Belongs to the bacterial ribosomal protein bS1 family.</text>
</comment>
<dbReference type="PROSITE" id="PS50126">
    <property type="entry name" value="S1"/>
    <property type="match status" value="4"/>
</dbReference>
<dbReference type="InterPro" id="IPR003029">
    <property type="entry name" value="S1_domain"/>
</dbReference>
<dbReference type="PANTHER" id="PTHR10724:SF7">
    <property type="entry name" value="SMALL RIBOSOMAL SUBUNIT PROTEIN BS1C"/>
    <property type="match status" value="1"/>
</dbReference>
<organism evidence="5 6">
    <name type="scientific">Candidatus Wildermuthbacteria bacterium RIFCSPHIGHO2_02_FULL_47_17</name>
    <dbReference type="NCBI Taxonomy" id="1802452"/>
    <lineage>
        <taxon>Bacteria</taxon>
        <taxon>Candidatus Wildermuthiibacteriota</taxon>
    </lineage>
</organism>
<evidence type="ECO:0000256" key="3">
    <source>
        <dbReference type="ARBA" id="ARBA00023274"/>
    </source>
</evidence>
<accession>A0A1G2R2T8</accession>
<dbReference type="Pfam" id="PF00575">
    <property type="entry name" value="S1"/>
    <property type="match status" value="3"/>
</dbReference>
<comment type="caution">
    <text evidence="5">The sequence shown here is derived from an EMBL/GenBank/DDBJ whole genome shotgun (WGS) entry which is preliminary data.</text>
</comment>
<evidence type="ECO:0000259" key="4">
    <source>
        <dbReference type="PROSITE" id="PS50126"/>
    </source>
</evidence>
<dbReference type="InterPro" id="IPR012340">
    <property type="entry name" value="NA-bd_OB-fold"/>
</dbReference>
<keyword evidence="3" id="KW-0687">Ribonucleoprotein</keyword>
<proteinExistence type="inferred from homology"/>
<reference evidence="5 6" key="1">
    <citation type="journal article" date="2016" name="Nat. Commun.">
        <title>Thousands of microbial genomes shed light on interconnected biogeochemical processes in an aquifer system.</title>
        <authorList>
            <person name="Anantharaman K."/>
            <person name="Brown C.T."/>
            <person name="Hug L.A."/>
            <person name="Sharon I."/>
            <person name="Castelle C.J."/>
            <person name="Probst A.J."/>
            <person name="Thomas B.C."/>
            <person name="Singh A."/>
            <person name="Wilkins M.J."/>
            <person name="Karaoz U."/>
            <person name="Brodie E.L."/>
            <person name="Williams K.H."/>
            <person name="Hubbard S.S."/>
            <person name="Banfield J.F."/>
        </authorList>
    </citation>
    <scope>NUCLEOTIDE SEQUENCE [LARGE SCALE GENOMIC DNA]</scope>
</reference>
<dbReference type="Gene3D" id="2.40.50.140">
    <property type="entry name" value="Nucleic acid-binding proteins"/>
    <property type="match status" value="4"/>
</dbReference>
<dbReference type="SMART" id="SM00316">
    <property type="entry name" value="S1"/>
    <property type="match status" value="4"/>
</dbReference>
<dbReference type="GO" id="GO:0003735">
    <property type="term" value="F:structural constituent of ribosome"/>
    <property type="evidence" value="ECO:0007669"/>
    <property type="project" value="TreeGrafter"/>
</dbReference>
<feature type="domain" description="S1 motif" evidence="4">
    <location>
        <begin position="306"/>
        <end position="373"/>
    </location>
</feature>
<evidence type="ECO:0000313" key="5">
    <source>
        <dbReference type="EMBL" id="OHA67194.1"/>
    </source>
</evidence>
<dbReference type="InterPro" id="IPR035104">
    <property type="entry name" value="Ribosomal_protein_S1-like"/>
</dbReference>
<dbReference type="CDD" id="cd04465">
    <property type="entry name" value="S1_RPS1_repeat_ec2_hs2"/>
    <property type="match status" value="1"/>
</dbReference>
<protein>
    <submittedName>
        <fullName evidence="5">30S ribosomal protein S1</fullName>
    </submittedName>
</protein>
<dbReference type="GO" id="GO:0022627">
    <property type="term" value="C:cytosolic small ribosomal subunit"/>
    <property type="evidence" value="ECO:0007669"/>
    <property type="project" value="TreeGrafter"/>
</dbReference>
<name>A0A1G2R2T8_9BACT</name>
<dbReference type="PANTHER" id="PTHR10724">
    <property type="entry name" value="30S RIBOSOMAL PROTEIN S1"/>
    <property type="match status" value="1"/>
</dbReference>
<feature type="domain" description="S1 motif" evidence="4">
    <location>
        <begin position="95"/>
        <end position="183"/>
    </location>
</feature>
<dbReference type="PRINTS" id="PR00681">
    <property type="entry name" value="RIBOSOMALS1"/>
</dbReference>
<feature type="domain" description="S1 motif" evidence="4">
    <location>
        <begin position="200"/>
        <end position="289"/>
    </location>
</feature>
<dbReference type="EMBL" id="MHTX01000044">
    <property type="protein sequence ID" value="OHA67194.1"/>
    <property type="molecule type" value="Genomic_DNA"/>
</dbReference>
<sequence>MKNVIEQNSLSYLLRPPKVGEIMEGTVAGQGRSALYIDLGPWGTGIVFGREFHAARDLIKGLKKDERIFGKIVEIENDDGYIELSLQAAGKELTWETLRGAKENRSPIKVRVLGANKGGLLAEVSGIQAFLPASQLSAEHYPRVENADQSQILHELQKFVGQELEVHILDLDPREEKLILSEKIKEAEKIKDLLSAYQVGDVVDGEVSGIVDFGAFIRFSPPQDPQNEDAKKESLVAAEGNTASIEGLCHISELDWKIVGHPREILKIDQKIKAKIIKIEGDRVFLSLKALKTDPWAEIETQHNKGDFVRGKVTKLNPFGAFVEIAPGIQGLCHISEFGTKEKMEEALSLGQEYEFEILQIDPKEHKMALKPPQAT</sequence>